<evidence type="ECO:0000313" key="10">
    <source>
        <dbReference type="Proteomes" id="UP000198461"/>
    </source>
</evidence>
<dbReference type="Gene3D" id="2.30.130.10">
    <property type="entry name" value="PUA domain"/>
    <property type="match status" value="1"/>
</dbReference>
<feature type="active site" description="Nucleophile" evidence="5">
    <location>
        <position position="47"/>
    </location>
</feature>
<comment type="function">
    <text evidence="5">Responsible for synthesis of pseudouridine from uracil-55 in the psi GC loop of transfer RNAs.</text>
</comment>
<protein>
    <recommendedName>
        <fullName evidence="5">tRNA pseudouridine synthase B</fullName>
        <ecNumber evidence="5">5.4.99.25</ecNumber>
    </recommendedName>
    <alternativeName>
        <fullName evidence="5">tRNA pseudouridine(55) synthase</fullName>
        <shortName evidence="5">Psi55 synthase</shortName>
    </alternativeName>
    <alternativeName>
        <fullName evidence="5">tRNA pseudouridylate synthase</fullName>
    </alternativeName>
    <alternativeName>
        <fullName evidence="5">tRNA-uridine isomerase</fullName>
    </alternativeName>
</protein>
<dbReference type="RefSeq" id="WP_074201340.1">
    <property type="nucleotide sequence ID" value="NZ_FSRE01000002.1"/>
</dbReference>
<evidence type="ECO:0000313" key="9">
    <source>
        <dbReference type="EMBL" id="SIN94423.1"/>
    </source>
</evidence>
<dbReference type="Pfam" id="PF01509">
    <property type="entry name" value="TruB_N"/>
    <property type="match status" value="1"/>
</dbReference>
<evidence type="ECO:0000256" key="5">
    <source>
        <dbReference type="HAMAP-Rule" id="MF_01080"/>
    </source>
</evidence>
<dbReference type="InterPro" id="IPR014780">
    <property type="entry name" value="tRNA_psdUridine_synth_TruB"/>
</dbReference>
<keyword evidence="10" id="KW-1185">Reference proteome</keyword>
<evidence type="ECO:0000256" key="3">
    <source>
        <dbReference type="ARBA" id="ARBA00022694"/>
    </source>
</evidence>
<dbReference type="CDD" id="cd21152">
    <property type="entry name" value="PUA_TruB_bacterial"/>
    <property type="match status" value="1"/>
</dbReference>
<feature type="domain" description="tRNA pseudouridine synthase II TruB subfamily 1 C-terminal" evidence="7">
    <location>
        <begin position="241"/>
        <end position="291"/>
    </location>
</feature>
<dbReference type="STRING" id="364032.SAMN05443662_1072"/>
<dbReference type="NCBIfam" id="TIGR00431">
    <property type="entry name" value="TruB"/>
    <property type="match status" value="1"/>
</dbReference>
<proteinExistence type="inferred from homology"/>
<dbReference type="AlphaFoldDB" id="A0A1N6FGM1"/>
<reference evidence="9 10" key="1">
    <citation type="submission" date="2016-11" db="EMBL/GenBank/DDBJ databases">
        <authorList>
            <person name="Jaros S."/>
            <person name="Januszkiewicz K."/>
            <person name="Wedrychowicz H."/>
        </authorList>
    </citation>
    <scope>NUCLEOTIDE SEQUENCE [LARGE SCALE GENOMIC DNA]</scope>
    <source>
        <strain evidence="9 10">DSM 17737</strain>
    </source>
</reference>
<keyword evidence="3 5" id="KW-0819">tRNA processing</keyword>
<dbReference type="FunFam" id="3.30.2350.10:FF:000011">
    <property type="entry name" value="tRNA pseudouridine synthase B"/>
    <property type="match status" value="1"/>
</dbReference>
<organism evidence="9 10">
    <name type="scientific">Sulfurivirga caldicuralii</name>
    <dbReference type="NCBI Taxonomy" id="364032"/>
    <lineage>
        <taxon>Bacteria</taxon>
        <taxon>Pseudomonadati</taxon>
        <taxon>Pseudomonadota</taxon>
        <taxon>Gammaproteobacteria</taxon>
        <taxon>Thiotrichales</taxon>
        <taxon>Piscirickettsiaceae</taxon>
        <taxon>Sulfurivirga</taxon>
    </lineage>
</organism>
<evidence type="ECO:0000259" key="6">
    <source>
        <dbReference type="Pfam" id="PF01509"/>
    </source>
</evidence>
<dbReference type="PANTHER" id="PTHR13767">
    <property type="entry name" value="TRNA-PSEUDOURIDINE SYNTHASE"/>
    <property type="match status" value="1"/>
</dbReference>
<dbReference type="SUPFAM" id="SSF88697">
    <property type="entry name" value="PUA domain-like"/>
    <property type="match status" value="1"/>
</dbReference>
<evidence type="ECO:0000256" key="2">
    <source>
        <dbReference type="ARBA" id="ARBA00005642"/>
    </source>
</evidence>
<dbReference type="Pfam" id="PF09157">
    <property type="entry name" value="TruB-C_2"/>
    <property type="match status" value="1"/>
</dbReference>
<comment type="similarity">
    <text evidence="2 5">Belongs to the pseudouridine synthase TruB family. Type 1 subfamily.</text>
</comment>
<keyword evidence="4 5" id="KW-0413">Isomerase</keyword>
<dbReference type="GO" id="GO:0031119">
    <property type="term" value="P:tRNA pseudouridine synthesis"/>
    <property type="evidence" value="ECO:0007669"/>
    <property type="project" value="UniProtKB-UniRule"/>
</dbReference>
<dbReference type="SUPFAM" id="SSF55120">
    <property type="entry name" value="Pseudouridine synthase"/>
    <property type="match status" value="1"/>
</dbReference>
<dbReference type="Pfam" id="PF16198">
    <property type="entry name" value="TruB_C_2"/>
    <property type="match status" value="1"/>
</dbReference>
<comment type="catalytic activity">
    <reaction evidence="1 5">
        <text>uridine(55) in tRNA = pseudouridine(55) in tRNA</text>
        <dbReference type="Rhea" id="RHEA:42532"/>
        <dbReference type="Rhea" id="RHEA-COMP:10101"/>
        <dbReference type="Rhea" id="RHEA-COMP:10102"/>
        <dbReference type="ChEBI" id="CHEBI:65314"/>
        <dbReference type="ChEBI" id="CHEBI:65315"/>
        <dbReference type="EC" id="5.4.99.25"/>
    </reaction>
</comment>
<dbReference type="GO" id="GO:1990481">
    <property type="term" value="P:mRNA pseudouridine synthesis"/>
    <property type="evidence" value="ECO:0007669"/>
    <property type="project" value="TreeGrafter"/>
</dbReference>
<dbReference type="InterPro" id="IPR015947">
    <property type="entry name" value="PUA-like_sf"/>
</dbReference>
<dbReference type="CDD" id="cd02573">
    <property type="entry name" value="PseudoU_synth_EcTruB"/>
    <property type="match status" value="1"/>
</dbReference>
<dbReference type="EC" id="5.4.99.25" evidence="5"/>
<dbReference type="HAMAP" id="MF_01080">
    <property type="entry name" value="TruB_bact"/>
    <property type="match status" value="1"/>
</dbReference>
<dbReference type="OrthoDB" id="9802309at2"/>
<dbReference type="Gene3D" id="3.30.2350.10">
    <property type="entry name" value="Pseudouridine synthase"/>
    <property type="match status" value="1"/>
</dbReference>
<feature type="domain" description="Pseudouridine synthase II N-terminal" evidence="6">
    <location>
        <begin position="32"/>
        <end position="180"/>
    </location>
</feature>
<dbReference type="InterPro" id="IPR015240">
    <property type="entry name" value="tRNA_sdUridine_synth_fam1_C"/>
</dbReference>
<dbReference type="GO" id="GO:0160148">
    <property type="term" value="F:tRNA pseudouridine(55) synthase activity"/>
    <property type="evidence" value="ECO:0007669"/>
    <property type="project" value="UniProtKB-EC"/>
</dbReference>
<evidence type="ECO:0000256" key="4">
    <source>
        <dbReference type="ARBA" id="ARBA00023235"/>
    </source>
</evidence>
<dbReference type="InterPro" id="IPR032819">
    <property type="entry name" value="TruB_C"/>
</dbReference>
<sequence length="300" mass="32843">MAKKRRGKPISGVVLVDKPAGMTSNAVVQRIKRIYDAQKAGHTGTLDPFATGLLPVCLGEATKASAFLLDADKTYEATLKLGARTDTADCEGEVIETAPLPLLTRDGIVAAMYSLTGEIEQIPPVYSALKKDGKPLYHYARKGEAVEVAPRRVQVHRFELLDFDDAHIRFRATVGKGTYIRTLGEDLAVQLGTVGHLTQLRRTETGGFKVDMALPLEVIEAFPETALLPVDRLLSHLPERLLSPEQAERFQHGNPVAASSQTVERWRVYDGEGRLLGIGVQRDGQLWPQRIFNLPSPSAG</sequence>
<evidence type="ECO:0000256" key="1">
    <source>
        <dbReference type="ARBA" id="ARBA00000385"/>
    </source>
</evidence>
<dbReference type="PANTHER" id="PTHR13767:SF2">
    <property type="entry name" value="PSEUDOURIDYLATE SYNTHASE TRUB1"/>
    <property type="match status" value="1"/>
</dbReference>
<dbReference type="InterPro" id="IPR002501">
    <property type="entry name" value="PsdUridine_synth_N"/>
</dbReference>
<evidence type="ECO:0000259" key="7">
    <source>
        <dbReference type="Pfam" id="PF09157"/>
    </source>
</evidence>
<dbReference type="EMBL" id="FSRE01000002">
    <property type="protein sequence ID" value="SIN94423.1"/>
    <property type="molecule type" value="Genomic_DNA"/>
</dbReference>
<gene>
    <name evidence="5" type="primary">truB</name>
    <name evidence="9" type="ORF">SAMN05443662_1072</name>
</gene>
<feature type="domain" description="tRNA pseudouridylate synthase B C-terminal" evidence="8">
    <location>
        <begin position="181"/>
        <end position="232"/>
    </location>
</feature>
<dbReference type="Proteomes" id="UP000198461">
    <property type="component" value="Unassembled WGS sequence"/>
</dbReference>
<dbReference type="InterPro" id="IPR036974">
    <property type="entry name" value="PUA_sf"/>
</dbReference>
<dbReference type="InterPro" id="IPR020103">
    <property type="entry name" value="PsdUridine_synth_cat_dom_sf"/>
</dbReference>
<accession>A0A1N6FGM1</accession>
<dbReference type="GO" id="GO:0003723">
    <property type="term" value="F:RNA binding"/>
    <property type="evidence" value="ECO:0007669"/>
    <property type="project" value="InterPro"/>
</dbReference>
<name>A0A1N6FGM1_9GAMM</name>
<evidence type="ECO:0000259" key="8">
    <source>
        <dbReference type="Pfam" id="PF16198"/>
    </source>
</evidence>